<dbReference type="EMBL" id="REGN01000668">
    <property type="protein sequence ID" value="RNA40159.1"/>
    <property type="molecule type" value="Genomic_DNA"/>
</dbReference>
<protein>
    <submittedName>
        <fullName evidence="2">Uncharacterized protein</fullName>
    </submittedName>
</protein>
<name>A0A3M7SWV5_BRAPC</name>
<organism evidence="2 3">
    <name type="scientific">Brachionus plicatilis</name>
    <name type="common">Marine rotifer</name>
    <name type="synonym">Brachionus muelleri</name>
    <dbReference type="NCBI Taxonomy" id="10195"/>
    <lineage>
        <taxon>Eukaryota</taxon>
        <taxon>Metazoa</taxon>
        <taxon>Spiralia</taxon>
        <taxon>Gnathifera</taxon>
        <taxon>Rotifera</taxon>
        <taxon>Eurotatoria</taxon>
        <taxon>Monogononta</taxon>
        <taxon>Pseudotrocha</taxon>
        <taxon>Ploima</taxon>
        <taxon>Brachionidae</taxon>
        <taxon>Brachionus</taxon>
    </lineage>
</organism>
<sequence>MTLGINARVPQHGITKFFNSKPPDPDPCSSSVSRREKNFNLAYLPFNNEAIELNEFKLKTTEIFNFSN</sequence>
<evidence type="ECO:0000256" key="1">
    <source>
        <dbReference type="SAM" id="MobiDB-lite"/>
    </source>
</evidence>
<evidence type="ECO:0000313" key="2">
    <source>
        <dbReference type="EMBL" id="RNA40159.1"/>
    </source>
</evidence>
<proteinExistence type="predicted"/>
<evidence type="ECO:0000313" key="3">
    <source>
        <dbReference type="Proteomes" id="UP000276133"/>
    </source>
</evidence>
<feature type="region of interest" description="Disordered" evidence="1">
    <location>
        <begin position="14"/>
        <end position="33"/>
    </location>
</feature>
<keyword evidence="3" id="KW-1185">Reference proteome</keyword>
<gene>
    <name evidence="2" type="ORF">BpHYR1_052395</name>
</gene>
<accession>A0A3M7SWV5</accession>
<dbReference type="Proteomes" id="UP000276133">
    <property type="component" value="Unassembled WGS sequence"/>
</dbReference>
<dbReference type="AlphaFoldDB" id="A0A3M7SWV5"/>
<reference evidence="2 3" key="1">
    <citation type="journal article" date="2018" name="Sci. Rep.">
        <title>Genomic signatures of local adaptation to the degree of environmental predictability in rotifers.</title>
        <authorList>
            <person name="Franch-Gras L."/>
            <person name="Hahn C."/>
            <person name="Garcia-Roger E.M."/>
            <person name="Carmona M.J."/>
            <person name="Serra M."/>
            <person name="Gomez A."/>
        </authorList>
    </citation>
    <scope>NUCLEOTIDE SEQUENCE [LARGE SCALE GENOMIC DNA]</scope>
    <source>
        <strain evidence="2">HYR1</strain>
    </source>
</reference>
<comment type="caution">
    <text evidence="2">The sequence shown here is derived from an EMBL/GenBank/DDBJ whole genome shotgun (WGS) entry which is preliminary data.</text>
</comment>